<dbReference type="AlphaFoldDB" id="A0A6C0IS53"/>
<sequence length="322" mass="37866">MPRFNTEDSKQTIFDKQYIQQIIRAFKNKDIIKLQEYDTTLKNAANSLEIKLNKKLLQKNKYMGGVSNNQRGEEDICTVCLDGNNEENGEVVHHHPDFGCSMLAHTVCWKNLHTQYMRNRASRHACLICKRQLVYNDDSDVQVPQALNHIVPHRQTIIENEQINNRDNSDSVMVLMYSIMTSLIFIIILVQCYSIYTDTQRQRQVQLQQNIFINLQRERIQELILAFQDISLSLSQILNNIRLQQSGELQRTLEELYENAMELISSNDNLRDEYISLFIGELDGGGKQKRTKKKMRKLKKQKKYNNKSKKHTKRTYKKYTSK</sequence>
<protein>
    <submittedName>
        <fullName evidence="3">Uncharacterized protein</fullName>
    </submittedName>
</protein>
<name>A0A6C0IS53_9ZZZZ</name>
<accession>A0A6C0IS53</accession>
<evidence type="ECO:0000256" key="1">
    <source>
        <dbReference type="SAM" id="MobiDB-lite"/>
    </source>
</evidence>
<evidence type="ECO:0000256" key="2">
    <source>
        <dbReference type="SAM" id="Phobius"/>
    </source>
</evidence>
<feature type="compositionally biased region" description="Basic residues" evidence="1">
    <location>
        <begin position="287"/>
        <end position="322"/>
    </location>
</feature>
<organism evidence="3">
    <name type="scientific">viral metagenome</name>
    <dbReference type="NCBI Taxonomy" id="1070528"/>
    <lineage>
        <taxon>unclassified sequences</taxon>
        <taxon>metagenomes</taxon>
        <taxon>organismal metagenomes</taxon>
    </lineage>
</organism>
<keyword evidence="2" id="KW-1133">Transmembrane helix</keyword>
<dbReference type="EMBL" id="MN740219">
    <property type="protein sequence ID" value="QHT94353.1"/>
    <property type="molecule type" value="Genomic_DNA"/>
</dbReference>
<keyword evidence="2" id="KW-0472">Membrane</keyword>
<keyword evidence="2" id="KW-0812">Transmembrane</keyword>
<evidence type="ECO:0000313" key="3">
    <source>
        <dbReference type="EMBL" id="QHT94353.1"/>
    </source>
</evidence>
<proteinExistence type="predicted"/>
<feature type="region of interest" description="Disordered" evidence="1">
    <location>
        <begin position="285"/>
        <end position="322"/>
    </location>
</feature>
<reference evidence="3" key="1">
    <citation type="journal article" date="2020" name="Nature">
        <title>Giant virus diversity and host interactions through global metagenomics.</title>
        <authorList>
            <person name="Schulz F."/>
            <person name="Roux S."/>
            <person name="Paez-Espino D."/>
            <person name="Jungbluth S."/>
            <person name="Walsh D.A."/>
            <person name="Denef V.J."/>
            <person name="McMahon K.D."/>
            <person name="Konstantinidis K.T."/>
            <person name="Eloe-Fadrosh E.A."/>
            <person name="Kyrpides N.C."/>
            <person name="Woyke T."/>
        </authorList>
    </citation>
    <scope>NUCLEOTIDE SEQUENCE</scope>
    <source>
        <strain evidence="3">GVMAG-M-3300024258-28</strain>
    </source>
</reference>
<feature type="transmembrane region" description="Helical" evidence="2">
    <location>
        <begin position="174"/>
        <end position="196"/>
    </location>
</feature>